<keyword evidence="1" id="KW-0067">ATP-binding</keyword>
<dbReference type="InterPro" id="IPR027417">
    <property type="entry name" value="P-loop_NTPase"/>
</dbReference>
<keyword evidence="4" id="KW-1185">Reference proteome</keyword>
<accession>A0ABQ9C7N9</accession>
<dbReference type="Gene3D" id="1.10.8.60">
    <property type="match status" value="1"/>
</dbReference>
<evidence type="ECO:0000259" key="2">
    <source>
        <dbReference type="Pfam" id="PF00004"/>
    </source>
</evidence>
<gene>
    <name evidence="3" type="ORF">OIU77_020786</name>
</gene>
<reference evidence="3" key="2">
    <citation type="journal article" date="2023" name="Int. J. Mol. Sci.">
        <title>De Novo Assembly and Annotation of 11 Diverse Shrub Willow (Salix) Genomes Reveals Novel Gene Organization in Sex-Linked Regions.</title>
        <authorList>
            <person name="Hyden B."/>
            <person name="Feng K."/>
            <person name="Yates T.B."/>
            <person name="Jawdy S."/>
            <person name="Cereghino C."/>
            <person name="Smart L.B."/>
            <person name="Muchero W."/>
        </authorList>
    </citation>
    <scope>NUCLEOTIDE SEQUENCE</scope>
    <source>
        <tissue evidence="3">Shoot tip</tissue>
    </source>
</reference>
<dbReference type="Proteomes" id="UP001141253">
    <property type="component" value="Chromosome 4"/>
</dbReference>
<evidence type="ECO:0000313" key="4">
    <source>
        <dbReference type="Proteomes" id="UP001141253"/>
    </source>
</evidence>
<reference evidence="3" key="1">
    <citation type="submission" date="2022-10" db="EMBL/GenBank/DDBJ databases">
        <authorList>
            <person name="Hyden B.L."/>
            <person name="Feng K."/>
            <person name="Yates T."/>
            <person name="Jawdy S."/>
            <person name="Smart L.B."/>
            <person name="Muchero W."/>
        </authorList>
    </citation>
    <scope>NUCLEOTIDE SEQUENCE</scope>
    <source>
        <tissue evidence="3">Shoot tip</tissue>
    </source>
</reference>
<protein>
    <recommendedName>
        <fullName evidence="2">ATPase AAA-type core domain-containing protein</fullName>
    </recommendedName>
</protein>
<dbReference type="Pfam" id="PF00004">
    <property type="entry name" value="AAA"/>
    <property type="match status" value="1"/>
</dbReference>
<comment type="caution">
    <text evidence="3">The sequence shown here is derived from an EMBL/GenBank/DDBJ whole genome shotgun (WGS) entry which is preliminary data.</text>
</comment>
<sequence>MYCFLEFEMGVGNNDQKVLVLAATNTPYALDQAIRRRFDKRIYIPLPEIKARQHMFKVHLGDTPHNLTESDFESLGRKTQGFSGSDIAVCVKDVLFEPVRKTQDAMFFINNPDNMWVPLWTKATWCCPNLDAGACSKRTCRKAPSTPNNENRF</sequence>
<proteinExistence type="inferred from homology"/>
<name>A0ABQ9C7N9_9ROSI</name>
<feature type="domain" description="ATPase AAA-type core" evidence="2">
    <location>
        <begin position="10"/>
        <end position="46"/>
    </location>
</feature>
<dbReference type="PANTHER" id="PTHR23074:SF159">
    <property type="entry name" value="PROTEIN SUPPRESSOR OF K(+) TRANSPORT GROWTH DEFECT 1"/>
    <property type="match status" value="1"/>
</dbReference>
<dbReference type="PANTHER" id="PTHR23074">
    <property type="entry name" value="AAA DOMAIN-CONTAINING"/>
    <property type="match status" value="1"/>
</dbReference>
<keyword evidence="1" id="KW-0547">Nucleotide-binding</keyword>
<dbReference type="EMBL" id="JAPFFI010000004">
    <property type="protein sequence ID" value="KAJ6395601.1"/>
    <property type="molecule type" value="Genomic_DNA"/>
</dbReference>
<evidence type="ECO:0000313" key="3">
    <source>
        <dbReference type="EMBL" id="KAJ6395601.1"/>
    </source>
</evidence>
<organism evidence="3 4">
    <name type="scientific">Salix suchowensis</name>
    <dbReference type="NCBI Taxonomy" id="1278906"/>
    <lineage>
        <taxon>Eukaryota</taxon>
        <taxon>Viridiplantae</taxon>
        <taxon>Streptophyta</taxon>
        <taxon>Embryophyta</taxon>
        <taxon>Tracheophyta</taxon>
        <taxon>Spermatophyta</taxon>
        <taxon>Magnoliopsida</taxon>
        <taxon>eudicotyledons</taxon>
        <taxon>Gunneridae</taxon>
        <taxon>Pentapetalae</taxon>
        <taxon>rosids</taxon>
        <taxon>fabids</taxon>
        <taxon>Malpighiales</taxon>
        <taxon>Salicaceae</taxon>
        <taxon>Saliceae</taxon>
        <taxon>Salix</taxon>
    </lineage>
</organism>
<dbReference type="InterPro" id="IPR050304">
    <property type="entry name" value="MT-severing_AAA_ATPase"/>
</dbReference>
<dbReference type="SUPFAM" id="SSF52540">
    <property type="entry name" value="P-loop containing nucleoside triphosphate hydrolases"/>
    <property type="match status" value="1"/>
</dbReference>
<dbReference type="PROSITE" id="PS00674">
    <property type="entry name" value="AAA"/>
    <property type="match status" value="1"/>
</dbReference>
<evidence type="ECO:0000256" key="1">
    <source>
        <dbReference type="RuleBase" id="RU003651"/>
    </source>
</evidence>
<dbReference type="Gene3D" id="3.40.50.300">
    <property type="entry name" value="P-loop containing nucleotide triphosphate hydrolases"/>
    <property type="match status" value="1"/>
</dbReference>
<comment type="similarity">
    <text evidence="1">Belongs to the AAA ATPase family.</text>
</comment>
<dbReference type="InterPro" id="IPR003959">
    <property type="entry name" value="ATPase_AAA_core"/>
</dbReference>
<dbReference type="InterPro" id="IPR003960">
    <property type="entry name" value="ATPase_AAA_CS"/>
</dbReference>